<sequence>MTTQFAMAGGAPTGFGNFRPLDQSTEKAQTKKLPDRYSGGMGYQIRPLAPVPHAPAVPYRYRTPASDAKGRYAMPRGQGQSIAPRFNPWERRTDSVDWGSNPPLIPQRRDFSNNPIIAPEQIHPGYRFRPQGKKQNKSNR</sequence>
<organism evidence="2 3">
    <name type="scientific">Sedimenticola thiotaurini</name>
    <dbReference type="NCBI Taxonomy" id="1543721"/>
    <lineage>
        <taxon>Bacteria</taxon>
        <taxon>Pseudomonadati</taxon>
        <taxon>Pseudomonadota</taxon>
        <taxon>Gammaproteobacteria</taxon>
        <taxon>Chromatiales</taxon>
        <taxon>Sedimenticolaceae</taxon>
        <taxon>Sedimenticola</taxon>
    </lineage>
</organism>
<evidence type="ECO:0000313" key="2">
    <source>
        <dbReference type="EMBL" id="TVT56638.1"/>
    </source>
</evidence>
<dbReference type="EMBL" id="VMRY01000020">
    <property type="protein sequence ID" value="TVT56638.1"/>
    <property type="molecule type" value="Genomic_DNA"/>
</dbReference>
<gene>
    <name evidence="2" type="ORF">FHK82_06995</name>
</gene>
<evidence type="ECO:0000256" key="1">
    <source>
        <dbReference type="SAM" id="MobiDB-lite"/>
    </source>
</evidence>
<dbReference type="Proteomes" id="UP000317355">
    <property type="component" value="Unassembled WGS sequence"/>
</dbReference>
<protein>
    <submittedName>
        <fullName evidence="2">Uncharacterized protein</fullName>
    </submittedName>
</protein>
<feature type="compositionally biased region" description="Basic and acidic residues" evidence="1">
    <location>
        <begin position="24"/>
        <end position="35"/>
    </location>
</feature>
<proteinExistence type="predicted"/>
<reference evidence="2 3" key="1">
    <citation type="submission" date="2019-07" db="EMBL/GenBank/DDBJ databases">
        <title>The pathways for chlorine oxyanion respiration interact through the shared metabolite chlorate.</title>
        <authorList>
            <person name="Barnum T.P."/>
            <person name="Cheng Y."/>
            <person name="Hill K.A."/>
            <person name="Lucas L.N."/>
            <person name="Carlson H.K."/>
            <person name="Coates J.D."/>
        </authorList>
    </citation>
    <scope>NUCLEOTIDE SEQUENCE [LARGE SCALE GENOMIC DNA]</scope>
    <source>
        <strain evidence="2">BK-3</strain>
    </source>
</reference>
<dbReference type="AlphaFoldDB" id="A0A558D6K7"/>
<feature type="region of interest" description="Disordered" evidence="1">
    <location>
        <begin position="1"/>
        <end position="140"/>
    </location>
</feature>
<name>A0A558D6K7_9GAMM</name>
<comment type="caution">
    <text evidence="2">The sequence shown here is derived from an EMBL/GenBank/DDBJ whole genome shotgun (WGS) entry which is preliminary data.</text>
</comment>
<feature type="compositionally biased region" description="Basic residues" evidence="1">
    <location>
        <begin position="130"/>
        <end position="140"/>
    </location>
</feature>
<accession>A0A558D6K7</accession>
<evidence type="ECO:0000313" key="3">
    <source>
        <dbReference type="Proteomes" id="UP000317355"/>
    </source>
</evidence>